<organism evidence="2">
    <name type="scientific">Solanum lycopersicum</name>
    <name type="common">Tomato</name>
    <name type="synonym">Lycopersicon esculentum</name>
    <dbReference type="NCBI Taxonomy" id="4081"/>
    <lineage>
        <taxon>Eukaryota</taxon>
        <taxon>Viridiplantae</taxon>
        <taxon>Streptophyta</taxon>
        <taxon>Embryophyta</taxon>
        <taxon>Tracheophyta</taxon>
        <taxon>Spermatophyta</taxon>
        <taxon>Magnoliopsida</taxon>
        <taxon>eudicotyledons</taxon>
        <taxon>Gunneridae</taxon>
        <taxon>Pentapetalae</taxon>
        <taxon>asterids</taxon>
        <taxon>lamiids</taxon>
        <taxon>Solanales</taxon>
        <taxon>Solanaceae</taxon>
        <taxon>Solanoideae</taxon>
        <taxon>Solaneae</taxon>
        <taxon>Solanum</taxon>
        <taxon>Solanum subgen. Lycopersicon</taxon>
    </lineage>
</organism>
<dbReference type="Proteomes" id="UP000004994">
    <property type="component" value="Chromosome 8"/>
</dbReference>
<dbReference type="InterPro" id="IPR043128">
    <property type="entry name" value="Rev_trsase/Diguanyl_cyclase"/>
</dbReference>
<dbReference type="Gene3D" id="3.30.70.270">
    <property type="match status" value="1"/>
</dbReference>
<dbReference type="Pfam" id="PF00078">
    <property type="entry name" value="RVT_1"/>
    <property type="match status" value="1"/>
</dbReference>
<dbReference type="PROSITE" id="PS50878">
    <property type="entry name" value="RT_POL"/>
    <property type="match status" value="1"/>
</dbReference>
<protein>
    <recommendedName>
        <fullName evidence="1">Reverse transcriptase domain-containing protein</fullName>
    </recommendedName>
</protein>
<accession>A0A3Q7IH17</accession>
<dbReference type="Gramene" id="Solyc08g028815.1.1">
    <property type="protein sequence ID" value="Solyc08g028815.1.1"/>
    <property type="gene ID" value="Solyc08g028815.1"/>
</dbReference>
<name>A0A3Q7IH17_SOLLC</name>
<reference evidence="2" key="2">
    <citation type="submission" date="2019-01" db="UniProtKB">
        <authorList>
            <consortium name="EnsemblPlants"/>
        </authorList>
    </citation>
    <scope>IDENTIFICATION</scope>
    <source>
        <strain evidence="2">cv. Heinz 1706</strain>
    </source>
</reference>
<dbReference type="OMA" id="MISHRET"/>
<dbReference type="PANTHER" id="PTHR24559">
    <property type="entry name" value="TRANSPOSON TY3-I GAG-POL POLYPROTEIN"/>
    <property type="match status" value="1"/>
</dbReference>
<sequence length="188" mass="21823">MDLRRGYHQVRIAECDEPKIACVMCYGVFDWMVMPFGLRNAPATFSMLMNRLFHSYLDQFVIIYLDDIVVYINNMEDHVEHLCKVFEILRNNELYVKREKCSFAQPTVHFLGHTISNGKIQIDSDKIDAINNWEAPTKKDRDWNWSASCQTAFGRLKFVVMEETVLSLPDFSKPFEVHTNASNFAIGG</sequence>
<dbReference type="AlphaFoldDB" id="A0A3Q7IH17"/>
<evidence type="ECO:0000313" key="3">
    <source>
        <dbReference type="Proteomes" id="UP000004994"/>
    </source>
</evidence>
<feature type="domain" description="Reverse transcriptase" evidence="1">
    <location>
        <begin position="1"/>
        <end position="115"/>
    </location>
</feature>
<dbReference type="EnsemblPlants" id="Solyc08g028815.1.1">
    <property type="protein sequence ID" value="Solyc08g028815.1.1"/>
    <property type="gene ID" value="Solyc08g028815.1"/>
</dbReference>
<evidence type="ECO:0000259" key="1">
    <source>
        <dbReference type="PROSITE" id="PS50878"/>
    </source>
</evidence>
<keyword evidence="3" id="KW-1185">Reference proteome</keyword>
<dbReference type="PANTHER" id="PTHR24559:SF436">
    <property type="entry name" value="RNA-DIRECTED DNA POLYMERASE HOMOLOG"/>
    <property type="match status" value="1"/>
</dbReference>
<dbReference type="InterPro" id="IPR041577">
    <property type="entry name" value="RT_RNaseH_2"/>
</dbReference>
<proteinExistence type="predicted"/>
<dbReference type="SUPFAM" id="SSF56672">
    <property type="entry name" value="DNA/RNA polymerases"/>
    <property type="match status" value="1"/>
</dbReference>
<dbReference type="InterPro" id="IPR043502">
    <property type="entry name" value="DNA/RNA_pol_sf"/>
</dbReference>
<dbReference type="InParanoid" id="A0A3Q7IH17"/>
<dbReference type="InterPro" id="IPR053134">
    <property type="entry name" value="RNA-dir_DNA_polymerase"/>
</dbReference>
<reference evidence="2" key="1">
    <citation type="journal article" date="2012" name="Nature">
        <title>The tomato genome sequence provides insights into fleshy fruit evolution.</title>
        <authorList>
            <consortium name="Tomato Genome Consortium"/>
        </authorList>
    </citation>
    <scope>NUCLEOTIDE SEQUENCE [LARGE SCALE GENOMIC DNA]</scope>
    <source>
        <strain evidence="2">cv. Heinz 1706</strain>
    </source>
</reference>
<dbReference type="STRING" id="4081.A0A3Q7IH17"/>
<dbReference type="InterPro" id="IPR000477">
    <property type="entry name" value="RT_dom"/>
</dbReference>
<evidence type="ECO:0000313" key="2">
    <source>
        <dbReference type="EnsemblPlants" id="Solyc08g028815.1.1"/>
    </source>
</evidence>
<dbReference type="FunFam" id="3.30.70.270:FF:000003">
    <property type="entry name" value="Transposon Ty3-G Gag-Pol polyprotein"/>
    <property type="match status" value="1"/>
</dbReference>
<dbReference type="Pfam" id="PF17919">
    <property type="entry name" value="RT_RNaseH_2"/>
    <property type="match status" value="1"/>
</dbReference>
<dbReference type="CDD" id="cd01647">
    <property type="entry name" value="RT_LTR"/>
    <property type="match status" value="1"/>
</dbReference>
<dbReference type="Gene3D" id="3.10.10.10">
    <property type="entry name" value="HIV Type 1 Reverse Transcriptase, subunit A, domain 1"/>
    <property type="match status" value="1"/>
</dbReference>